<feature type="transmembrane region" description="Helical" evidence="1">
    <location>
        <begin position="47"/>
        <end position="66"/>
    </location>
</feature>
<proteinExistence type="predicted"/>
<evidence type="ECO:0000313" key="2">
    <source>
        <dbReference type="EMBL" id="SMX50262.1"/>
    </source>
</evidence>
<dbReference type="RefSeq" id="WP_094023406.1">
    <property type="nucleotide sequence ID" value="NZ_FXYF01000021.1"/>
</dbReference>
<reference evidence="2 3" key="1">
    <citation type="submission" date="2017-05" db="EMBL/GenBank/DDBJ databases">
        <authorList>
            <person name="Song R."/>
            <person name="Chenine A.L."/>
            <person name="Ruprecht R.M."/>
        </authorList>
    </citation>
    <scope>NUCLEOTIDE SEQUENCE [LARGE SCALE GENOMIC DNA]</scope>
    <source>
        <strain evidence="2 3">CECT 8898</strain>
    </source>
</reference>
<dbReference type="EMBL" id="FXYF01000021">
    <property type="protein sequence ID" value="SMX50262.1"/>
    <property type="molecule type" value="Genomic_DNA"/>
</dbReference>
<sequence>MSIADATGPAGVVPSPLSGERIAYLGAALIVAFGATMTGMFGLPGLAMTALALVPVVFVVLLMITVGK</sequence>
<evidence type="ECO:0000256" key="1">
    <source>
        <dbReference type="SAM" id="Phobius"/>
    </source>
</evidence>
<evidence type="ECO:0000313" key="3">
    <source>
        <dbReference type="Proteomes" id="UP000207598"/>
    </source>
</evidence>
<accession>A0A238L7B4</accession>
<keyword evidence="1" id="KW-0472">Membrane</keyword>
<keyword evidence="3" id="KW-1185">Reference proteome</keyword>
<name>A0A238L7B4_9RHOB</name>
<feature type="transmembrane region" description="Helical" evidence="1">
    <location>
        <begin position="22"/>
        <end position="41"/>
    </location>
</feature>
<dbReference type="AlphaFoldDB" id="A0A238L7B4"/>
<gene>
    <name evidence="2" type="ORF">MAA8898_04682</name>
</gene>
<keyword evidence="1" id="KW-0812">Transmembrane</keyword>
<dbReference type="Proteomes" id="UP000207598">
    <property type="component" value="Unassembled WGS sequence"/>
</dbReference>
<keyword evidence="1" id="KW-1133">Transmembrane helix</keyword>
<organism evidence="2 3">
    <name type="scientific">Maliponia aquimaris</name>
    <dbReference type="NCBI Taxonomy" id="1673631"/>
    <lineage>
        <taxon>Bacteria</taxon>
        <taxon>Pseudomonadati</taxon>
        <taxon>Pseudomonadota</taxon>
        <taxon>Alphaproteobacteria</taxon>
        <taxon>Rhodobacterales</taxon>
        <taxon>Paracoccaceae</taxon>
        <taxon>Maliponia</taxon>
    </lineage>
</organism>
<protein>
    <submittedName>
        <fullName evidence="2">Uncharacterized protein</fullName>
    </submittedName>
</protein>